<dbReference type="Gene3D" id="3.40.50.1000">
    <property type="entry name" value="HAD superfamily/HAD-like"/>
    <property type="match status" value="1"/>
</dbReference>
<dbReference type="InterPro" id="IPR016769">
    <property type="entry name" value="Phage_SP01_Orf1"/>
</dbReference>
<dbReference type="InterPro" id="IPR036412">
    <property type="entry name" value="HAD-like_sf"/>
</dbReference>
<comment type="caution">
    <text evidence="1">The sequence shown here is derived from an EMBL/GenBank/DDBJ whole genome shotgun (WGS) entry which is preliminary data.</text>
</comment>
<dbReference type="PIRSF" id="PIRSF020079">
    <property type="entry name" value="UCP020079"/>
    <property type="match status" value="1"/>
</dbReference>
<organism evidence="1 2">
    <name type="scientific">Sphingobacterium cellulitidis</name>
    <dbReference type="NCBI Taxonomy" id="1768011"/>
    <lineage>
        <taxon>Bacteria</taxon>
        <taxon>Pseudomonadati</taxon>
        <taxon>Bacteroidota</taxon>
        <taxon>Sphingobacteriia</taxon>
        <taxon>Sphingobacteriales</taxon>
        <taxon>Sphingobacteriaceae</taxon>
        <taxon>Sphingobacterium</taxon>
    </lineage>
</organism>
<dbReference type="NCBIfam" id="NF046079">
    <property type="entry name" value="HAD_phos_BT0820"/>
    <property type="match status" value="1"/>
</dbReference>
<dbReference type="EMBL" id="BMKM01000003">
    <property type="protein sequence ID" value="GGE18768.1"/>
    <property type="molecule type" value="Genomic_DNA"/>
</dbReference>
<keyword evidence="2" id="KW-1185">Reference proteome</keyword>
<evidence type="ECO:0000313" key="2">
    <source>
        <dbReference type="Proteomes" id="UP000614460"/>
    </source>
</evidence>
<reference evidence="1" key="2">
    <citation type="submission" date="2020-09" db="EMBL/GenBank/DDBJ databases">
        <authorList>
            <person name="Sun Q."/>
            <person name="Zhou Y."/>
        </authorList>
    </citation>
    <scope>NUCLEOTIDE SEQUENCE</scope>
    <source>
        <strain evidence="1">CGMCC 1.15966</strain>
    </source>
</reference>
<accession>A0A8H9FY90</accession>
<evidence type="ECO:0000313" key="1">
    <source>
        <dbReference type="EMBL" id="GGE18768.1"/>
    </source>
</evidence>
<proteinExistence type="predicted"/>
<dbReference type="AlphaFoldDB" id="A0A8H9FY90"/>
<dbReference type="Proteomes" id="UP000614460">
    <property type="component" value="Unassembled WGS sequence"/>
</dbReference>
<dbReference type="InterPro" id="IPR023214">
    <property type="entry name" value="HAD_sf"/>
</dbReference>
<dbReference type="SUPFAM" id="SSF56784">
    <property type="entry name" value="HAD-like"/>
    <property type="match status" value="1"/>
</dbReference>
<name>A0A8H9FY90_9SPHI</name>
<protein>
    <recommendedName>
        <fullName evidence="3">Hydrolase</fullName>
    </recommendedName>
</protein>
<dbReference type="RefSeq" id="WP_094256722.1">
    <property type="nucleotide sequence ID" value="NZ_BMKM01000003.1"/>
</dbReference>
<gene>
    <name evidence="1" type="ORF">GCM10011516_15520</name>
</gene>
<evidence type="ECO:0008006" key="3">
    <source>
        <dbReference type="Google" id="ProtNLM"/>
    </source>
</evidence>
<reference evidence="1" key="1">
    <citation type="journal article" date="2014" name="Int. J. Syst. Evol. Microbiol.">
        <title>Complete genome sequence of Corynebacterium casei LMG S-19264T (=DSM 44701T), isolated from a smear-ripened cheese.</title>
        <authorList>
            <consortium name="US DOE Joint Genome Institute (JGI-PGF)"/>
            <person name="Walter F."/>
            <person name="Albersmeier A."/>
            <person name="Kalinowski J."/>
            <person name="Ruckert C."/>
        </authorList>
    </citation>
    <scope>NUCLEOTIDE SEQUENCE</scope>
    <source>
        <strain evidence="1">CGMCC 1.15966</strain>
    </source>
</reference>
<sequence length="144" mass="16412">MIIAVDFDGTIVEHKYPKIGKPIPYAIDTLKQLQNEQHILILWTVREGDLLQEAIDYCSANGLIFYSHNSNFPEEDSSKASRKLTADLFIDDRNFGGLPGWDVIYRAIQQKTAHQLSFTMSFQEGEGENSIKGSLLKKLFKKFN</sequence>